<dbReference type="InterPro" id="IPR036361">
    <property type="entry name" value="SAP_dom_sf"/>
</dbReference>
<evidence type="ECO:0000259" key="7">
    <source>
        <dbReference type="PROSITE" id="PS50102"/>
    </source>
</evidence>
<comment type="subcellular location">
    <subcellularLocation>
        <location evidence="1">Nucleus</location>
    </subcellularLocation>
</comment>
<evidence type="ECO:0000313" key="9">
    <source>
        <dbReference type="EMBL" id="KAG8197128.1"/>
    </source>
</evidence>
<dbReference type="InterPro" id="IPR012677">
    <property type="entry name" value="Nucleotide-bd_a/b_plait_sf"/>
</dbReference>
<dbReference type="GO" id="GO:0050684">
    <property type="term" value="P:regulation of mRNA processing"/>
    <property type="evidence" value="ECO:0007669"/>
    <property type="project" value="TreeGrafter"/>
</dbReference>
<keyword evidence="10" id="KW-1185">Reference proteome</keyword>
<evidence type="ECO:0000256" key="5">
    <source>
        <dbReference type="SAM" id="Coils"/>
    </source>
</evidence>
<dbReference type="GO" id="GO:0005634">
    <property type="term" value="C:nucleus"/>
    <property type="evidence" value="ECO:0007669"/>
    <property type="project" value="UniProtKB-SubCell"/>
</dbReference>
<dbReference type="SMART" id="SM00513">
    <property type="entry name" value="SAP"/>
    <property type="match status" value="1"/>
</dbReference>
<comment type="caution">
    <text evidence="9">The sequence shown here is derived from an EMBL/GenBank/DDBJ whole genome shotgun (WGS) entry which is preliminary data.</text>
</comment>
<evidence type="ECO:0000256" key="4">
    <source>
        <dbReference type="PROSITE-ProRule" id="PRU00176"/>
    </source>
</evidence>
<dbReference type="Gene3D" id="1.10.720.30">
    <property type="entry name" value="SAP domain"/>
    <property type="match status" value="1"/>
</dbReference>
<feature type="region of interest" description="Disordered" evidence="6">
    <location>
        <begin position="754"/>
        <end position="865"/>
    </location>
</feature>
<dbReference type="Pfam" id="PF00076">
    <property type="entry name" value="RRM_1"/>
    <property type="match status" value="1"/>
</dbReference>
<feature type="compositionally biased region" description="Basic residues" evidence="6">
    <location>
        <begin position="567"/>
        <end position="583"/>
    </location>
</feature>
<proteinExistence type="predicted"/>
<dbReference type="GO" id="GO:0003723">
    <property type="term" value="F:RNA binding"/>
    <property type="evidence" value="ECO:0007669"/>
    <property type="project" value="UniProtKB-UniRule"/>
</dbReference>
<feature type="compositionally biased region" description="Basic and acidic residues" evidence="6">
    <location>
        <begin position="754"/>
        <end position="768"/>
    </location>
</feature>
<dbReference type="Pfam" id="PF02037">
    <property type="entry name" value="SAP"/>
    <property type="match status" value="1"/>
</dbReference>
<evidence type="ECO:0000259" key="8">
    <source>
        <dbReference type="PROSITE" id="PS50800"/>
    </source>
</evidence>
<dbReference type="GO" id="GO:0043565">
    <property type="term" value="F:sequence-specific DNA binding"/>
    <property type="evidence" value="ECO:0007669"/>
    <property type="project" value="TreeGrafter"/>
</dbReference>
<evidence type="ECO:0008006" key="11">
    <source>
        <dbReference type="Google" id="ProtNLM"/>
    </source>
</evidence>
<dbReference type="AlphaFoldDB" id="A0AAV6VLN9"/>
<feature type="compositionally biased region" description="Polar residues" evidence="6">
    <location>
        <begin position="854"/>
        <end position="865"/>
    </location>
</feature>
<keyword evidence="2 4" id="KW-0694">RNA-binding</keyword>
<dbReference type="InterPro" id="IPR000504">
    <property type="entry name" value="RRM_dom"/>
</dbReference>
<organism evidence="9 10">
    <name type="scientific">Oedothorax gibbosus</name>
    <dbReference type="NCBI Taxonomy" id="931172"/>
    <lineage>
        <taxon>Eukaryota</taxon>
        <taxon>Metazoa</taxon>
        <taxon>Ecdysozoa</taxon>
        <taxon>Arthropoda</taxon>
        <taxon>Chelicerata</taxon>
        <taxon>Arachnida</taxon>
        <taxon>Araneae</taxon>
        <taxon>Araneomorphae</taxon>
        <taxon>Entelegynae</taxon>
        <taxon>Araneoidea</taxon>
        <taxon>Linyphiidae</taxon>
        <taxon>Erigoninae</taxon>
        <taxon>Oedothorax</taxon>
    </lineage>
</organism>
<feature type="compositionally biased region" description="Polar residues" evidence="6">
    <location>
        <begin position="331"/>
        <end position="347"/>
    </location>
</feature>
<reference evidence="9 10" key="1">
    <citation type="journal article" date="2022" name="Nat. Ecol. Evol.">
        <title>A masculinizing supergene underlies an exaggerated male reproductive morph in a spider.</title>
        <authorList>
            <person name="Hendrickx F."/>
            <person name="De Corte Z."/>
            <person name="Sonet G."/>
            <person name="Van Belleghem S.M."/>
            <person name="Kostlbacher S."/>
            <person name="Vangestel C."/>
        </authorList>
    </citation>
    <scope>NUCLEOTIDE SEQUENCE [LARGE SCALE GENOMIC DNA]</scope>
    <source>
        <strain evidence="9">W744_W776</strain>
    </source>
</reference>
<dbReference type="Proteomes" id="UP000827092">
    <property type="component" value="Unassembled WGS sequence"/>
</dbReference>
<evidence type="ECO:0000256" key="3">
    <source>
        <dbReference type="ARBA" id="ARBA00023242"/>
    </source>
</evidence>
<feature type="compositionally biased region" description="Basic and acidic residues" evidence="6">
    <location>
        <begin position="551"/>
        <end position="566"/>
    </location>
</feature>
<dbReference type="SUPFAM" id="SSF68906">
    <property type="entry name" value="SAP domain"/>
    <property type="match status" value="1"/>
</dbReference>
<dbReference type="PROSITE" id="PS50102">
    <property type="entry name" value="RRM"/>
    <property type="match status" value="1"/>
</dbReference>
<name>A0AAV6VLN9_9ARAC</name>
<feature type="region of interest" description="Disordered" evidence="6">
    <location>
        <begin position="61"/>
        <end position="372"/>
    </location>
</feature>
<evidence type="ECO:0000256" key="2">
    <source>
        <dbReference type="ARBA" id="ARBA00022884"/>
    </source>
</evidence>
<feature type="compositionally biased region" description="Basic and acidic residues" evidence="6">
    <location>
        <begin position="239"/>
        <end position="253"/>
    </location>
</feature>
<dbReference type="EMBL" id="JAFNEN010000058">
    <property type="protein sequence ID" value="KAG8197128.1"/>
    <property type="molecule type" value="Genomic_DNA"/>
</dbReference>
<dbReference type="PANTHER" id="PTHR15683:SF8">
    <property type="entry name" value="SCAFFOLD ATTACHMENT FACTOR B, ISOFORM B"/>
    <property type="match status" value="1"/>
</dbReference>
<dbReference type="InterPro" id="IPR003034">
    <property type="entry name" value="SAP_dom"/>
</dbReference>
<feature type="compositionally biased region" description="Acidic residues" evidence="6">
    <location>
        <begin position="82"/>
        <end position="92"/>
    </location>
</feature>
<evidence type="ECO:0000313" key="10">
    <source>
        <dbReference type="Proteomes" id="UP000827092"/>
    </source>
</evidence>
<protein>
    <recommendedName>
        <fullName evidence="11">Scaffold attachment factor B2</fullName>
    </recommendedName>
</protein>
<dbReference type="SUPFAM" id="SSF54928">
    <property type="entry name" value="RNA-binding domain, RBD"/>
    <property type="match status" value="1"/>
</dbReference>
<evidence type="ECO:0000256" key="1">
    <source>
        <dbReference type="ARBA" id="ARBA00004123"/>
    </source>
</evidence>
<feature type="domain" description="SAP" evidence="8">
    <location>
        <begin position="12"/>
        <end position="46"/>
    </location>
</feature>
<feature type="compositionally biased region" description="Basic and acidic residues" evidence="6">
    <location>
        <begin position="479"/>
        <end position="544"/>
    </location>
</feature>
<feature type="compositionally biased region" description="Basic and acidic residues" evidence="6">
    <location>
        <begin position="277"/>
        <end position="291"/>
    </location>
</feature>
<feature type="compositionally biased region" description="Basic and acidic residues" evidence="6">
    <location>
        <begin position="356"/>
        <end position="372"/>
    </location>
</feature>
<accession>A0AAV6VLN9</accession>
<dbReference type="SMART" id="SM00360">
    <property type="entry name" value="RRM"/>
    <property type="match status" value="1"/>
</dbReference>
<feature type="compositionally biased region" description="Low complexity" evidence="6">
    <location>
        <begin position="591"/>
        <end position="614"/>
    </location>
</feature>
<dbReference type="Gene3D" id="3.30.70.330">
    <property type="match status" value="1"/>
</dbReference>
<feature type="coiled-coil region" evidence="5">
    <location>
        <begin position="646"/>
        <end position="713"/>
    </location>
</feature>
<feature type="compositionally biased region" description="Acidic residues" evidence="6">
    <location>
        <begin position="115"/>
        <end position="184"/>
    </location>
</feature>
<evidence type="ECO:0000256" key="6">
    <source>
        <dbReference type="SAM" id="MobiDB-lite"/>
    </source>
</evidence>
<feature type="domain" description="RRM" evidence="7">
    <location>
        <begin position="380"/>
        <end position="458"/>
    </location>
</feature>
<dbReference type="GO" id="GO:0006357">
    <property type="term" value="P:regulation of transcription by RNA polymerase II"/>
    <property type="evidence" value="ECO:0007669"/>
    <property type="project" value="TreeGrafter"/>
</dbReference>
<keyword evidence="3" id="KW-0539">Nucleus</keyword>
<gene>
    <name evidence="9" type="ORF">JTE90_011291</name>
</gene>
<feature type="compositionally biased region" description="Basic and acidic residues" evidence="6">
    <location>
        <begin position="776"/>
        <end position="836"/>
    </location>
</feature>
<feature type="region of interest" description="Disordered" evidence="6">
    <location>
        <begin position="464"/>
        <end position="636"/>
    </location>
</feature>
<sequence>MTDVDQASKKTIADLRVIDLRSELEKRGLDKTGVKTALVERLSKAIKDEGENPEEYLFDVAADKIPTKAPLKRSSRKAKENDSEDKIEEEKSEENKTEEVKPVDDKVKEAKTDEETNEEVITDKEIDEEDKVEEYETNEEVITDKEIDEEDKAEEYETIEEDEENQEDMEELEDEEVEDKEINEEDTKSVEKDEIVEDPEALKNAQCNGSEEEDSKSSAHLSPPEPENAPVFAPLTVEDVIKMDTSTKNRPSDNDSMIVNPDDTQSEMDFSVSESQSLKDEPIKEEAKEETPMEESAPAVEENTASEEKSAKEVNGSTVVIDLTEAESKDTVSPSETNISSVEQSAETPAPLQAKSPEKKKTETNSDKDSNIKRVAASGKNLWVSGLAEKTRANDLKNVFSKYGKVSGAKIVTNAKTPGARCYGFITMSTIEEALVCIEKLNRTELHGKIIYVEKTTKEPTGSIKRAALKGIQNKTPTKKAETEAVKKDSATTTIPEKKSADSKPDDKTKSEKPKPKDGDKSKAPEKEKTADEKSKDSSSTEKKDRKKRTPSKDRERSSRSRDKSRDRRRRERRTRSRSRSRSRSRERGFRYNNYNRGGYVNRGGYNNRGFGYRKPFGGARDYDNNYRDDRDRDFDRRRFSDDSRQREIERKNREESMRLERERERLKLERERLERERAEVLKLEKEKQRFERERLEREKLELRKRTQLTLDERRGSKRGFDDIDIFLGDRKRREPSIERSPGFLEFDRDRDFSDRRSDRYDRPKARDISPPFSPVRREETDRPAFHRRTSREAPERPRDDWKAKPAARERSFERSTRGSFTDHRGGRAFDSRPHPWETNTTSRDQAKFGNGAQAGTSQWAPVNKSDGTWSRIDQAPQERWANIDHTHPRGQPAVNMGHPPAIRHPPNPIGMFPGAPGGQMINNIAGHFPIDPFNPNLIRRF</sequence>
<feature type="compositionally biased region" description="Basic and acidic residues" evidence="6">
    <location>
        <begin position="621"/>
        <end position="636"/>
    </location>
</feature>
<feature type="compositionally biased region" description="Basic and acidic residues" evidence="6">
    <location>
        <begin position="93"/>
        <end position="114"/>
    </location>
</feature>
<keyword evidence="5" id="KW-0175">Coiled coil</keyword>
<dbReference type="PANTHER" id="PTHR15683">
    <property type="entry name" value="SCAFFOLD ATTACHMENT FACTOR B-RELATED"/>
    <property type="match status" value="1"/>
</dbReference>
<dbReference type="InterPro" id="IPR051738">
    <property type="entry name" value="SAF_Modulators"/>
</dbReference>
<dbReference type="InterPro" id="IPR035979">
    <property type="entry name" value="RBD_domain_sf"/>
</dbReference>
<dbReference type="PROSITE" id="PS50800">
    <property type="entry name" value="SAP"/>
    <property type="match status" value="1"/>
</dbReference>